<evidence type="ECO:0000313" key="2">
    <source>
        <dbReference type="EMBL" id="GLP96068.1"/>
    </source>
</evidence>
<organism evidence="2 3">
    <name type="scientific">Paraferrimonas sedimenticola</name>
    <dbReference type="NCBI Taxonomy" id="375674"/>
    <lineage>
        <taxon>Bacteria</taxon>
        <taxon>Pseudomonadati</taxon>
        <taxon>Pseudomonadota</taxon>
        <taxon>Gammaproteobacteria</taxon>
        <taxon>Alteromonadales</taxon>
        <taxon>Ferrimonadaceae</taxon>
        <taxon>Paraferrimonas</taxon>
    </lineage>
</organism>
<evidence type="ECO:0000256" key="1">
    <source>
        <dbReference type="SAM" id="MobiDB-lite"/>
    </source>
</evidence>
<dbReference type="RefSeq" id="WP_095506930.1">
    <property type="nucleotide sequence ID" value="NZ_BSNC01000004.1"/>
</dbReference>
<keyword evidence="3" id="KW-1185">Reference proteome</keyword>
<name>A0AA37RVN6_9GAMM</name>
<sequence length="252" mass="28711">MLEPAAPDDIEQVNDINRSSPKQFVSEADTSAHSSNHTPLSSNAHSNQSQTLWQRLTESPGELENLTDDALKDLLNNASDGIFDASFLQAQHIESLTTATRNKILGMLSEIEPQRVVTQYLEQTEHPETRYAAVYALAESYQNLDRTLEFFELVYSQQDQELWSEVQQNYTAIDTESFEQQLEWMSVYDSHQVFEGIIDQNATLYFNQHGIDAFSELANASVYKERLIQTVINDLEQDSQANQAWITRLQGL</sequence>
<reference evidence="2" key="1">
    <citation type="journal article" date="2014" name="Int. J. Syst. Evol. Microbiol.">
        <title>Complete genome sequence of Corynebacterium casei LMG S-19264T (=DSM 44701T), isolated from a smear-ripened cheese.</title>
        <authorList>
            <consortium name="US DOE Joint Genome Institute (JGI-PGF)"/>
            <person name="Walter F."/>
            <person name="Albersmeier A."/>
            <person name="Kalinowski J."/>
            <person name="Ruckert C."/>
        </authorList>
    </citation>
    <scope>NUCLEOTIDE SEQUENCE</scope>
    <source>
        <strain evidence="2">NBRC 101628</strain>
    </source>
</reference>
<accession>A0AA37RVN6</accession>
<dbReference type="Proteomes" id="UP001161422">
    <property type="component" value="Unassembled WGS sequence"/>
</dbReference>
<feature type="compositionally biased region" description="Polar residues" evidence="1">
    <location>
        <begin position="14"/>
        <end position="51"/>
    </location>
</feature>
<dbReference type="EMBL" id="BSNC01000004">
    <property type="protein sequence ID" value="GLP96068.1"/>
    <property type="molecule type" value="Genomic_DNA"/>
</dbReference>
<dbReference type="AlphaFoldDB" id="A0AA37RVN6"/>
<comment type="caution">
    <text evidence="2">The sequence shown here is derived from an EMBL/GenBank/DDBJ whole genome shotgun (WGS) entry which is preliminary data.</text>
</comment>
<protein>
    <submittedName>
        <fullName evidence="2">Uncharacterized protein</fullName>
    </submittedName>
</protein>
<proteinExistence type="predicted"/>
<evidence type="ECO:0000313" key="3">
    <source>
        <dbReference type="Proteomes" id="UP001161422"/>
    </source>
</evidence>
<feature type="region of interest" description="Disordered" evidence="1">
    <location>
        <begin position="1"/>
        <end position="51"/>
    </location>
</feature>
<reference evidence="2" key="2">
    <citation type="submission" date="2023-01" db="EMBL/GenBank/DDBJ databases">
        <title>Draft genome sequence of Paraferrimonas sedimenticola strain NBRC 101628.</title>
        <authorList>
            <person name="Sun Q."/>
            <person name="Mori K."/>
        </authorList>
    </citation>
    <scope>NUCLEOTIDE SEQUENCE</scope>
    <source>
        <strain evidence="2">NBRC 101628</strain>
    </source>
</reference>
<feature type="compositionally biased region" description="Acidic residues" evidence="1">
    <location>
        <begin position="1"/>
        <end position="12"/>
    </location>
</feature>
<gene>
    <name evidence="2" type="ORF">GCM10007895_13740</name>
</gene>